<evidence type="ECO:0000256" key="5">
    <source>
        <dbReference type="ARBA" id="ARBA00023136"/>
    </source>
</evidence>
<keyword evidence="2" id="KW-1003">Cell membrane</keyword>
<evidence type="ECO:0000256" key="2">
    <source>
        <dbReference type="ARBA" id="ARBA00022475"/>
    </source>
</evidence>
<dbReference type="Pfam" id="PF07690">
    <property type="entry name" value="MFS_1"/>
    <property type="match status" value="1"/>
</dbReference>
<keyword evidence="5 6" id="KW-0472">Membrane</keyword>
<evidence type="ECO:0000313" key="8">
    <source>
        <dbReference type="EMBL" id="ABF76980.1"/>
    </source>
</evidence>
<name>A0A0H2XSG1_BURO1</name>
<feature type="transmembrane region" description="Helical" evidence="6">
    <location>
        <begin position="128"/>
        <end position="147"/>
    </location>
</feature>
<evidence type="ECO:0000259" key="7">
    <source>
        <dbReference type="PROSITE" id="PS50850"/>
    </source>
</evidence>
<feature type="transmembrane region" description="Helical" evidence="6">
    <location>
        <begin position="348"/>
        <end position="368"/>
    </location>
</feature>
<sequence>MRAHPAFLCGAAPNRRRGRRLPENVMPIPLLALAISAFAIGTTEFIIMGLLPEVAHDLVVSLPSAGLLVTGYALGVAVGAPLLAVLTSRMPHKAALQLLMGIFIVGNVLCATASGYAMLMVARVVTSFAHGSFFGIGAVVAASLVPADKRASAIALMFTGLTLSNVLGVPFGTFVGQLLGWRASFWIVAALGVLALGGVAALVPNRHDSGPVGLGHEVRVLKEPQVWLALLMTVLGFGGVFVVFTYIAPILEAVSGYSPRAVALILVLFGAGLTIGNTIGGKLADRALMPSLIAILVALMAVMAVFAKTSHLPVAAAVTVFVWGIAAFATVPPLQARVVEKAASAPHLASTLNIGAFNVGNAGGAWLGGLALEHGFALDALPWVAVAVTFAALVVTWLAMRLDARGPARGAAPAAQ</sequence>
<protein>
    <submittedName>
        <fullName evidence="8">Major facilitator superfamily MFS_1</fullName>
    </submittedName>
</protein>
<evidence type="ECO:0000256" key="1">
    <source>
        <dbReference type="ARBA" id="ARBA00004651"/>
    </source>
</evidence>
<dbReference type="InterPro" id="IPR036259">
    <property type="entry name" value="MFS_trans_sf"/>
</dbReference>
<evidence type="ECO:0000256" key="3">
    <source>
        <dbReference type="ARBA" id="ARBA00022692"/>
    </source>
</evidence>
<dbReference type="HOGENOM" id="CLU_001265_61_2_4"/>
<proteinExistence type="predicted"/>
<feature type="transmembrane region" description="Helical" evidence="6">
    <location>
        <begin position="313"/>
        <end position="336"/>
    </location>
</feature>
<evidence type="ECO:0000256" key="4">
    <source>
        <dbReference type="ARBA" id="ARBA00022989"/>
    </source>
</evidence>
<feature type="transmembrane region" description="Helical" evidence="6">
    <location>
        <begin position="287"/>
        <end position="307"/>
    </location>
</feature>
<feature type="transmembrane region" description="Helical" evidence="6">
    <location>
        <begin position="25"/>
        <end position="47"/>
    </location>
</feature>
<feature type="transmembrane region" description="Helical" evidence="6">
    <location>
        <begin position="226"/>
        <end position="251"/>
    </location>
</feature>
<dbReference type="CDD" id="cd17324">
    <property type="entry name" value="MFS_NepI_like"/>
    <property type="match status" value="1"/>
</dbReference>
<dbReference type="EMBL" id="CP000378">
    <property type="protein sequence ID" value="ABF76980.1"/>
    <property type="molecule type" value="Genomic_DNA"/>
</dbReference>
<feature type="transmembrane region" description="Helical" evidence="6">
    <location>
        <begin position="98"/>
        <end position="122"/>
    </location>
</feature>
<dbReference type="InterPro" id="IPR020846">
    <property type="entry name" value="MFS_dom"/>
</dbReference>
<dbReference type="PANTHER" id="PTHR43124">
    <property type="entry name" value="PURINE EFFLUX PUMP PBUE"/>
    <property type="match status" value="1"/>
</dbReference>
<reference evidence="8" key="1">
    <citation type="submission" date="2006-05" db="EMBL/GenBank/DDBJ databases">
        <title>Complete sequence of chromosome 1 of Burkholderia cenocepacia AU 1054.</title>
        <authorList>
            <consortium name="US DOE Joint Genome Institute"/>
            <person name="Copeland A."/>
            <person name="Lucas S."/>
            <person name="Lapidus A."/>
            <person name="Barry K."/>
            <person name="Detter J.C."/>
            <person name="Glavina del Rio T."/>
            <person name="Hammon N."/>
            <person name="Israni S."/>
            <person name="Dalin E."/>
            <person name="Tice H."/>
            <person name="Pitluck S."/>
            <person name="Chain P."/>
            <person name="Malfatti S."/>
            <person name="Shin M."/>
            <person name="Vergez L."/>
            <person name="Schmutz J."/>
            <person name="Larimer F."/>
            <person name="Land M."/>
            <person name="Hauser L."/>
            <person name="Kyrpides N."/>
            <person name="Lykidis A."/>
            <person name="LiPuma J.J."/>
            <person name="Konstantinidis K."/>
            <person name="Tiedje J.M."/>
            <person name="Richardson P."/>
        </authorList>
    </citation>
    <scope>NUCLEOTIDE SEQUENCE [LARGE SCALE GENOMIC DNA]</scope>
    <source>
        <strain evidence="8">AU 1054</strain>
    </source>
</reference>
<feature type="transmembrane region" description="Helical" evidence="6">
    <location>
        <begin position="185"/>
        <end position="205"/>
    </location>
</feature>
<dbReference type="PANTHER" id="PTHR43124:SF8">
    <property type="entry name" value="INNER MEMBRANE TRANSPORT PROTEIN YDHP"/>
    <property type="match status" value="1"/>
</dbReference>
<feature type="transmembrane region" description="Helical" evidence="6">
    <location>
        <begin position="380"/>
        <end position="400"/>
    </location>
</feature>
<dbReference type="SUPFAM" id="SSF103473">
    <property type="entry name" value="MFS general substrate transporter"/>
    <property type="match status" value="1"/>
</dbReference>
<dbReference type="InterPro" id="IPR050189">
    <property type="entry name" value="MFS_Efflux_Transporters"/>
</dbReference>
<gene>
    <name evidence="8" type="ordered locus">Bcen_2079</name>
</gene>
<dbReference type="AlphaFoldDB" id="A0A0H2XSG1"/>
<dbReference type="GO" id="GO:0022857">
    <property type="term" value="F:transmembrane transporter activity"/>
    <property type="evidence" value="ECO:0007669"/>
    <property type="project" value="InterPro"/>
</dbReference>
<keyword evidence="4 6" id="KW-1133">Transmembrane helix</keyword>
<dbReference type="InterPro" id="IPR011701">
    <property type="entry name" value="MFS"/>
</dbReference>
<comment type="subcellular location">
    <subcellularLocation>
        <location evidence="1">Cell membrane</location>
        <topology evidence="1">Multi-pass membrane protein</topology>
    </subcellularLocation>
</comment>
<accession>A0A0H2XSG1</accession>
<feature type="transmembrane region" description="Helical" evidence="6">
    <location>
        <begin position="257"/>
        <end position="275"/>
    </location>
</feature>
<dbReference type="GO" id="GO:0005886">
    <property type="term" value="C:plasma membrane"/>
    <property type="evidence" value="ECO:0007669"/>
    <property type="project" value="UniProtKB-SubCell"/>
</dbReference>
<feature type="transmembrane region" description="Helical" evidence="6">
    <location>
        <begin position="67"/>
        <end position="86"/>
    </location>
</feature>
<organism evidence="8">
    <name type="scientific">Burkholderia orbicola (strain AU 1054)</name>
    <dbReference type="NCBI Taxonomy" id="331271"/>
    <lineage>
        <taxon>Bacteria</taxon>
        <taxon>Pseudomonadati</taxon>
        <taxon>Pseudomonadota</taxon>
        <taxon>Betaproteobacteria</taxon>
        <taxon>Burkholderiales</taxon>
        <taxon>Burkholderiaceae</taxon>
        <taxon>Burkholderia</taxon>
        <taxon>Burkholderia cepacia complex</taxon>
        <taxon>Burkholderia orbicola</taxon>
    </lineage>
</organism>
<dbReference type="PROSITE" id="PS50850">
    <property type="entry name" value="MFS"/>
    <property type="match status" value="1"/>
</dbReference>
<evidence type="ECO:0000256" key="6">
    <source>
        <dbReference type="SAM" id="Phobius"/>
    </source>
</evidence>
<feature type="domain" description="Major facilitator superfamily (MFS) profile" evidence="7">
    <location>
        <begin position="29"/>
        <end position="404"/>
    </location>
</feature>
<feature type="transmembrane region" description="Helical" evidence="6">
    <location>
        <begin position="154"/>
        <end position="179"/>
    </location>
</feature>
<dbReference type="Gene3D" id="1.20.1250.20">
    <property type="entry name" value="MFS general substrate transporter like domains"/>
    <property type="match status" value="2"/>
</dbReference>
<keyword evidence="3 6" id="KW-0812">Transmembrane</keyword>